<dbReference type="InterPro" id="IPR013762">
    <property type="entry name" value="Integrase-like_cat_sf"/>
</dbReference>
<evidence type="ECO:0000313" key="4">
    <source>
        <dbReference type="EMBL" id="MBB6018306.1"/>
    </source>
</evidence>
<evidence type="ECO:0000256" key="2">
    <source>
        <dbReference type="ARBA" id="ARBA00023172"/>
    </source>
</evidence>
<feature type="domain" description="Tyr recombinase" evidence="3">
    <location>
        <begin position="152"/>
        <end position="314"/>
    </location>
</feature>
<dbReference type="EMBL" id="VDMO01000025">
    <property type="protein sequence ID" value="TNM68073.1"/>
    <property type="molecule type" value="Genomic_DNA"/>
</dbReference>
<dbReference type="Gene3D" id="1.10.150.130">
    <property type="match status" value="1"/>
</dbReference>
<dbReference type="InterPro" id="IPR002104">
    <property type="entry name" value="Integrase_catalytic"/>
</dbReference>
<reference evidence="5 6" key="1">
    <citation type="submission" date="2019-06" db="EMBL/GenBank/DDBJ databases">
        <title>Genome sequence of Deinococcus radiopugnans ATCC 19172.</title>
        <authorList>
            <person name="Maclea K.S."/>
            <person name="Maynard C.R."/>
        </authorList>
    </citation>
    <scope>NUCLEOTIDE SEQUENCE [LARGE SCALE GENOMIC DNA]</scope>
    <source>
        <strain evidence="5 6">ATCC 19172</strain>
    </source>
</reference>
<dbReference type="InterPro" id="IPR010998">
    <property type="entry name" value="Integrase_recombinase_N"/>
</dbReference>
<keyword evidence="2" id="KW-0233">DNA recombination</keyword>
<dbReference type="Pfam" id="PF00589">
    <property type="entry name" value="Phage_integrase"/>
    <property type="match status" value="1"/>
</dbReference>
<evidence type="ECO:0000313" key="5">
    <source>
        <dbReference type="EMBL" id="TNM68073.1"/>
    </source>
</evidence>
<gene>
    <name evidence="5" type="ORF">FHR04_17215</name>
    <name evidence="4" type="ORF">HNQ04_003584</name>
</gene>
<evidence type="ECO:0000259" key="3">
    <source>
        <dbReference type="PROSITE" id="PS51898"/>
    </source>
</evidence>
<dbReference type="InterPro" id="IPR050090">
    <property type="entry name" value="Tyrosine_recombinase_XerCD"/>
</dbReference>
<dbReference type="Proteomes" id="UP000629870">
    <property type="component" value="Unassembled WGS sequence"/>
</dbReference>
<dbReference type="Proteomes" id="UP000313988">
    <property type="component" value="Unassembled WGS sequence"/>
</dbReference>
<dbReference type="Gene3D" id="1.10.443.10">
    <property type="entry name" value="Intergrase catalytic core"/>
    <property type="match status" value="1"/>
</dbReference>
<keyword evidence="7" id="KW-1185">Reference proteome</keyword>
<evidence type="ECO:0000313" key="7">
    <source>
        <dbReference type="Proteomes" id="UP000629870"/>
    </source>
</evidence>
<dbReference type="GO" id="GO:0006310">
    <property type="term" value="P:DNA recombination"/>
    <property type="evidence" value="ECO:0007669"/>
    <property type="project" value="UniProtKB-KW"/>
</dbReference>
<dbReference type="GO" id="GO:0015074">
    <property type="term" value="P:DNA integration"/>
    <property type="evidence" value="ECO:0007669"/>
    <property type="project" value="InterPro"/>
</dbReference>
<reference evidence="4 7" key="2">
    <citation type="submission" date="2020-08" db="EMBL/GenBank/DDBJ databases">
        <title>Genomic Encyclopedia of Type Strains, Phase IV (KMG-IV): sequencing the most valuable type-strain genomes for metagenomic binning, comparative biology and taxonomic classification.</title>
        <authorList>
            <person name="Goeker M."/>
        </authorList>
    </citation>
    <scope>NUCLEOTIDE SEQUENCE [LARGE SCALE GENOMIC DNA]</scope>
    <source>
        <strain evidence="4 7">DSM 12027</strain>
    </source>
</reference>
<dbReference type="EMBL" id="JACHEW010000027">
    <property type="protein sequence ID" value="MBB6018306.1"/>
    <property type="molecule type" value="Genomic_DNA"/>
</dbReference>
<evidence type="ECO:0000256" key="1">
    <source>
        <dbReference type="ARBA" id="ARBA00023125"/>
    </source>
</evidence>
<protein>
    <submittedName>
        <fullName evidence="4 5">Integrase</fullName>
    </submittedName>
</protein>
<evidence type="ECO:0000313" key="6">
    <source>
        <dbReference type="Proteomes" id="UP000313988"/>
    </source>
</evidence>
<name>A0A5C4XY30_9DEIO</name>
<sequence length="316" mass="34276">MTLAPTRSALALSDLSDQALRVRAVEAAATYDTEMLCLVLLAYMRSGSRQGARTSPRTLTAYQVAARDYVPWAQAGGVSLLRPGHRDGGRYLAHLQERPSAGRGRRGPLAPATIAQYVAGARALHRALTWAGASDASPFLTTSAPADRTPAIERRPPYRDELELLLGACEPRLAALLLLCAHGGLRAGEALAVRISDLEGGRLVVRGKGGKLRRVPLSRRTREALAGLVPVDTDGRLFSWTYAQAAYRMRQATRAAGWPGSWRGFHAARKYGGTRLYGRVKDFTRVSLFLGHASVDTTRRYVAVDPDDVAAEVEDF</sequence>
<dbReference type="RefSeq" id="WP_139404473.1">
    <property type="nucleotide sequence ID" value="NZ_JACHEW010000027.1"/>
</dbReference>
<proteinExistence type="predicted"/>
<dbReference type="InterPro" id="IPR011010">
    <property type="entry name" value="DNA_brk_join_enz"/>
</dbReference>
<dbReference type="OrthoDB" id="57860at2"/>
<organism evidence="5 6">
    <name type="scientific">Deinococcus radiopugnans ATCC 19172</name>
    <dbReference type="NCBI Taxonomy" id="585398"/>
    <lineage>
        <taxon>Bacteria</taxon>
        <taxon>Thermotogati</taxon>
        <taxon>Deinococcota</taxon>
        <taxon>Deinococci</taxon>
        <taxon>Deinococcales</taxon>
        <taxon>Deinococcaceae</taxon>
        <taxon>Deinococcus</taxon>
    </lineage>
</organism>
<dbReference type="SUPFAM" id="SSF56349">
    <property type="entry name" value="DNA breaking-rejoining enzymes"/>
    <property type="match status" value="1"/>
</dbReference>
<comment type="caution">
    <text evidence="5">The sequence shown here is derived from an EMBL/GenBank/DDBJ whole genome shotgun (WGS) entry which is preliminary data.</text>
</comment>
<dbReference type="PANTHER" id="PTHR30349:SF81">
    <property type="entry name" value="TYROSINE RECOMBINASE XERC"/>
    <property type="match status" value="1"/>
</dbReference>
<dbReference type="GO" id="GO:0003677">
    <property type="term" value="F:DNA binding"/>
    <property type="evidence" value="ECO:0007669"/>
    <property type="project" value="UniProtKB-KW"/>
</dbReference>
<accession>A0A5C4XY30</accession>
<dbReference type="AlphaFoldDB" id="A0A5C4XY30"/>
<dbReference type="PROSITE" id="PS51898">
    <property type="entry name" value="TYR_RECOMBINASE"/>
    <property type="match status" value="1"/>
</dbReference>
<keyword evidence="1" id="KW-0238">DNA-binding</keyword>
<dbReference type="PANTHER" id="PTHR30349">
    <property type="entry name" value="PHAGE INTEGRASE-RELATED"/>
    <property type="match status" value="1"/>
</dbReference>